<gene>
    <name evidence="11" type="ORF">HMPREF1535_00551</name>
</gene>
<dbReference type="SUPFAM" id="SSF53649">
    <property type="entry name" value="Alkaline phosphatase-like"/>
    <property type="match status" value="1"/>
</dbReference>
<evidence type="ECO:0000256" key="2">
    <source>
        <dbReference type="ARBA" id="ARBA00022475"/>
    </source>
</evidence>
<keyword evidence="7" id="KW-0464">Manganese</keyword>
<evidence type="ECO:0000256" key="8">
    <source>
        <dbReference type="PIRSR" id="PIRSR005091-3"/>
    </source>
</evidence>
<dbReference type="PATRIC" id="fig|927665.4.peg.556"/>
<reference evidence="11 12" key="1">
    <citation type="submission" date="2013-04" db="EMBL/GenBank/DDBJ databases">
        <title>The Genome Sequence of Parabacteroides goldsteinii DSM 19448.</title>
        <authorList>
            <consortium name="The Broad Institute Genomics Platform"/>
            <person name="Earl A."/>
            <person name="Ward D."/>
            <person name="Feldgarden M."/>
            <person name="Gevers D."/>
            <person name="Martens E."/>
            <person name="Sakamoto M."/>
            <person name="Benno Y."/>
            <person name="Song Y."/>
            <person name="Liu C."/>
            <person name="Lee J."/>
            <person name="Bolanos M."/>
            <person name="Vaisanen M.L."/>
            <person name="Finegold S.M."/>
            <person name="Walker B."/>
            <person name="Young S."/>
            <person name="Zeng Q."/>
            <person name="Gargeya S."/>
            <person name="Fitzgerald M."/>
            <person name="Haas B."/>
            <person name="Abouelleil A."/>
            <person name="Allen A.W."/>
            <person name="Alvarado L."/>
            <person name="Arachchi H.M."/>
            <person name="Berlin A.M."/>
            <person name="Chapman S.B."/>
            <person name="Gainer-Dewar J."/>
            <person name="Goldberg J."/>
            <person name="Griggs A."/>
            <person name="Gujja S."/>
            <person name="Hansen M."/>
            <person name="Howarth C."/>
            <person name="Imamovic A."/>
            <person name="Ireland A."/>
            <person name="Larimer J."/>
            <person name="McCowan C."/>
            <person name="Murphy C."/>
            <person name="Pearson M."/>
            <person name="Poon T.W."/>
            <person name="Priest M."/>
            <person name="Roberts A."/>
            <person name="Saif S."/>
            <person name="Shea T."/>
            <person name="Sisk P."/>
            <person name="Sykes S."/>
            <person name="Wortman J."/>
            <person name="Nusbaum C."/>
            <person name="Birren B."/>
        </authorList>
    </citation>
    <scope>NUCLEOTIDE SEQUENCE [LARGE SCALE GENOMIC DNA]</scope>
    <source>
        <strain evidence="11 12">DSM 19448</strain>
    </source>
</reference>
<proteinExistence type="predicted"/>
<feature type="binding site" evidence="8">
    <location>
        <position position="487"/>
    </location>
    <ligand>
        <name>Mn(2+)</name>
        <dbReference type="ChEBI" id="CHEBI:29035"/>
    </ligand>
</feature>
<dbReference type="HOGENOM" id="CLU_021310_1_0_10"/>
<evidence type="ECO:0000256" key="9">
    <source>
        <dbReference type="SAM" id="Phobius"/>
    </source>
</evidence>
<dbReference type="EMBL" id="AQHV01000002">
    <property type="protein sequence ID" value="KKB59467.1"/>
    <property type="molecule type" value="Genomic_DNA"/>
</dbReference>
<evidence type="ECO:0000256" key="5">
    <source>
        <dbReference type="ARBA" id="ARBA00023136"/>
    </source>
</evidence>
<protein>
    <recommendedName>
        <fullName evidence="10">Sulfatase N-terminal domain-containing protein</fullName>
    </recommendedName>
</protein>
<keyword evidence="5 9" id="KW-0472">Membrane</keyword>
<dbReference type="PANTHER" id="PTHR47371">
    <property type="entry name" value="LIPOTEICHOIC ACID SYNTHASE"/>
    <property type="match status" value="1"/>
</dbReference>
<feature type="binding site" evidence="8">
    <location>
        <position position="262"/>
    </location>
    <ligand>
        <name>Mn(2+)</name>
        <dbReference type="ChEBI" id="CHEBI:29035"/>
    </ligand>
</feature>
<feature type="transmembrane region" description="Helical" evidence="9">
    <location>
        <begin position="129"/>
        <end position="146"/>
    </location>
</feature>
<dbReference type="Gene3D" id="3.40.720.10">
    <property type="entry name" value="Alkaline Phosphatase, subunit A"/>
    <property type="match status" value="1"/>
</dbReference>
<dbReference type="InterPro" id="IPR017850">
    <property type="entry name" value="Alkaline_phosphatase_core_sf"/>
</dbReference>
<keyword evidence="7" id="KW-0479">Metal-binding</keyword>
<evidence type="ECO:0000256" key="3">
    <source>
        <dbReference type="ARBA" id="ARBA00022692"/>
    </source>
</evidence>
<keyword evidence="4 9" id="KW-1133">Transmembrane helix</keyword>
<feature type="binding site" evidence="8">
    <location>
        <position position="488"/>
    </location>
    <ligand>
        <name>Mn(2+)</name>
        <dbReference type="ChEBI" id="CHEBI:29035"/>
    </ligand>
</feature>
<sequence>MRFSKLKDFFFPGGTESRKLIGLFFAVLFLKFMWFNLLWCMLSTFTPFSKIETYLDTILVSLFLLLPLVCFRAVKTTLVIFFLLDGLLISNLMYFRTYFTAIPLDSYLLIDNLSDFTSSVFDSWRMVDLFFPLSTMAAGVLWWYNFHRKHETEQAVRCKGGFAFARYLVLIVLVALIPAVRLWSQNGFKVAYERLQDAYLHTCNIPMYTIFGSLYYDYTCDQIVYTPEIKARIDSWLARKTDCKSVLSPFNPKDNCIIILAESLESWVLDKTVEGQEITPNLNRILKDTSVIYAPHVLSQVKGGRSIDAQLLMSSGLLPINSGPYSIKFPESYYPSIVKAFKEKHKDAKAYSLTIDKPMVWNQCIIAPVLGYDSLVSKNCFVQEEPVGSRNQVGDRAFLRQCLDKIQKNEVWDESGNTLVQCITYSGHNPFILPDSLKRVSFSPEVPEVLNNYMTMANYTDRAIGEFVAKIKADKRFDNTLVVIMGDHEALGTVRKELCNDPVGKDIVADKSFVPLIILNAPFNMYYGKVMGQVDVYPTLLELLGLNDYWWKGLGESIFNPLKPDFDVDPQFNLIGDTAGVPDENIRQAKEAWEISDMIIRYDYLGHKLNIKEEPVKVAGVK</sequence>
<dbReference type="PIRSF" id="PIRSF005091">
    <property type="entry name" value="Mmb_sulf_HI1246"/>
    <property type="match status" value="1"/>
</dbReference>
<feature type="binding site" evidence="7">
    <location>
        <position position="428"/>
    </location>
    <ligand>
        <name>substrate</name>
    </ligand>
</feature>
<dbReference type="AlphaFoldDB" id="A0A0F5JPX3"/>
<evidence type="ECO:0000256" key="6">
    <source>
        <dbReference type="PIRSR" id="PIRSR005091-1"/>
    </source>
</evidence>
<comment type="caution">
    <text evidence="11">The sequence shown here is derived from an EMBL/GenBank/DDBJ whole genome shotgun (WGS) entry which is preliminary data.</text>
</comment>
<keyword evidence="2" id="KW-1003">Cell membrane</keyword>
<name>A0A0F5JPX3_9BACT</name>
<dbReference type="InterPro" id="IPR000917">
    <property type="entry name" value="Sulfatase_N"/>
</dbReference>
<feature type="active site" evidence="6">
    <location>
        <position position="306"/>
    </location>
</feature>
<evidence type="ECO:0000313" key="12">
    <source>
        <dbReference type="Proteomes" id="UP000033047"/>
    </source>
</evidence>
<dbReference type="Pfam" id="PF00884">
    <property type="entry name" value="Sulfatase"/>
    <property type="match status" value="1"/>
</dbReference>
<evidence type="ECO:0000256" key="1">
    <source>
        <dbReference type="ARBA" id="ARBA00004651"/>
    </source>
</evidence>
<dbReference type="STRING" id="927665.HMPREF1535_00551"/>
<feature type="transmembrane region" description="Helical" evidence="9">
    <location>
        <begin position="51"/>
        <end position="71"/>
    </location>
</feature>
<evidence type="ECO:0000259" key="10">
    <source>
        <dbReference type="Pfam" id="PF00884"/>
    </source>
</evidence>
<accession>A0A0F5JPX3</accession>
<feature type="domain" description="Sulfatase N-terminal" evidence="10">
    <location>
        <begin position="255"/>
        <end position="545"/>
    </location>
</feature>
<dbReference type="CDD" id="cd16015">
    <property type="entry name" value="LTA_synthase"/>
    <property type="match status" value="1"/>
</dbReference>
<dbReference type="Proteomes" id="UP000033047">
    <property type="component" value="Unassembled WGS sequence"/>
</dbReference>
<dbReference type="PANTHER" id="PTHR47371:SF3">
    <property type="entry name" value="PHOSPHOGLYCEROL TRANSFERASE I"/>
    <property type="match status" value="1"/>
</dbReference>
<comment type="subcellular location">
    <subcellularLocation>
        <location evidence="1">Cell membrane</location>
        <topology evidence="1">Multi-pass membrane protein</topology>
    </subcellularLocation>
</comment>
<evidence type="ECO:0000313" key="11">
    <source>
        <dbReference type="EMBL" id="KKB59467.1"/>
    </source>
</evidence>
<organism evidence="11 12">
    <name type="scientific">Parabacteroides goldsteinii DSM 19448 = WAL 12034</name>
    <dbReference type="NCBI Taxonomy" id="927665"/>
    <lineage>
        <taxon>Bacteria</taxon>
        <taxon>Pseudomonadati</taxon>
        <taxon>Bacteroidota</taxon>
        <taxon>Bacteroidia</taxon>
        <taxon>Bacteroidales</taxon>
        <taxon>Tannerellaceae</taxon>
        <taxon>Parabacteroides</taxon>
    </lineage>
</organism>
<keyword evidence="3 9" id="KW-0812">Transmembrane</keyword>
<dbReference type="GO" id="GO:0046872">
    <property type="term" value="F:metal ion binding"/>
    <property type="evidence" value="ECO:0007669"/>
    <property type="project" value="UniProtKB-KW"/>
</dbReference>
<dbReference type="InterPro" id="IPR050448">
    <property type="entry name" value="OpgB/LTA_synthase_biosynth"/>
</dbReference>
<feature type="transmembrane region" description="Helical" evidence="9">
    <location>
        <begin position="167"/>
        <end position="184"/>
    </location>
</feature>
<dbReference type="GO" id="GO:0005886">
    <property type="term" value="C:plasma membrane"/>
    <property type="evidence" value="ECO:0007669"/>
    <property type="project" value="UniProtKB-SubCell"/>
</dbReference>
<evidence type="ECO:0000256" key="4">
    <source>
        <dbReference type="ARBA" id="ARBA00022989"/>
    </source>
</evidence>
<feature type="transmembrane region" description="Helical" evidence="9">
    <location>
        <begin position="78"/>
        <end position="99"/>
    </location>
</feature>
<feature type="transmembrane region" description="Helical" evidence="9">
    <location>
        <begin position="20"/>
        <end position="39"/>
    </location>
</feature>
<dbReference type="RefSeq" id="WP_046145225.1">
    <property type="nucleotide sequence ID" value="NZ_KQ033912.1"/>
</dbReference>
<evidence type="ECO:0000256" key="7">
    <source>
        <dbReference type="PIRSR" id="PIRSR005091-2"/>
    </source>
</evidence>
<dbReference type="InterPro" id="IPR012160">
    <property type="entry name" value="LtaS-like"/>
</dbReference>